<dbReference type="AlphaFoldDB" id="A0A645F7D3"/>
<evidence type="ECO:0000313" key="1">
    <source>
        <dbReference type="EMBL" id="MPN10127.1"/>
    </source>
</evidence>
<sequence>MAALHVFKQRGAYARFAALTVEKAGQMVVLGDLFLCNIAQQHNGLRRLAIGHENIDHIHVQPRVALHTRHFNVQLVGNVFLAGDDPLVHAPEHVNRFGQNIARFNQAFGRIGNALGQAEERRLGVGIDQHAALVQVFHIHIGRMLEGYAELFAADGNLALGAHALAHVEHNPERRVAVCRLRQAVIGADP</sequence>
<accession>A0A645F7D3</accession>
<gene>
    <name evidence="1" type="ORF">SDC9_157420</name>
</gene>
<organism evidence="1">
    <name type="scientific">bioreactor metagenome</name>
    <dbReference type="NCBI Taxonomy" id="1076179"/>
    <lineage>
        <taxon>unclassified sequences</taxon>
        <taxon>metagenomes</taxon>
        <taxon>ecological metagenomes</taxon>
    </lineage>
</organism>
<proteinExistence type="predicted"/>
<reference evidence="1" key="1">
    <citation type="submission" date="2019-08" db="EMBL/GenBank/DDBJ databases">
        <authorList>
            <person name="Kucharzyk K."/>
            <person name="Murdoch R.W."/>
            <person name="Higgins S."/>
            <person name="Loffler F."/>
        </authorList>
    </citation>
    <scope>NUCLEOTIDE SEQUENCE</scope>
</reference>
<name>A0A645F7D3_9ZZZZ</name>
<comment type="caution">
    <text evidence="1">The sequence shown here is derived from an EMBL/GenBank/DDBJ whole genome shotgun (WGS) entry which is preliminary data.</text>
</comment>
<protein>
    <submittedName>
        <fullName evidence="1">Uncharacterized protein</fullName>
    </submittedName>
</protein>
<dbReference type="EMBL" id="VSSQ01056267">
    <property type="protein sequence ID" value="MPN10127.1"/>
    <property type="molecule type" value="Genomic_DNA"/>
</dbReference>